<comment type="caution">
    <text evidence="7">The sequence shown here is derived from an EMBL/GenBank/DDBJ whole genome shotgun (WGS) entry which is preliminary data.</text>
</comment>
<dbReference type="PANTHER" id="PTHR11571:SF222">
    <property type="entry name" value="GLUTATHIONE TRANSFERASE"/>
    <property type="match status" value="1"/>
</dbReference>
<dbReference type="PANTHER" id="PTHR11571">
    <property type="entry name" value="GLUTATHIONE S-TRANSFERASE"/>
    <property type="match status" value="1"/>
</dbReference>
<sequence>MAESSPTSEAKKLKMASIRDRLKPDTLLKISFDNDGDDKNEQAPRFLVAYWSIRGLGAPLRAMLHAAQVNHEVALYDLTEAPDGDSGFEMKSYAADKKWLREEYNGFMNLPFLVDSSSNLVIAQTNAIFNHLGRELNMMGNKEDVAEQAKIDEMLCEVMDLRNKLIQFSYHSDGSKGEALELWNRAKAHFHKFEAHLAKQYPDYFQKMQSKEENGPKKKTSEQAKEGIAHLIPGSFTAPDFHLWEMLDQYEGLCRTFGIPLWAKEGKEQTTAVNFQSRPDVKPEDRIFPYLEEFRNSFMMLPELANYADSYLHKEIPLNNCMAKFASCYQDFRQYQRGQEAPWRAKGVVEIRYKKV</sequence>
<name>A0A9N8HD98_9STRA</name>
<comment type="function">
    <text evidence="1">Conjugation of reduced glutathione to a wide number of exogenous and endogenous hydrophobic electrophiles.</text>
</comment>
<comment type="similarity">
    <text evidence="2">Belongs to the GST superfamily. Mu family.</text>
</comment>
<dbReference type="AlphaFoldDB" id="A0A9N8HD98"/>
<reference evidence="7" key="1">
    <citation type="submission" date="2020-06" db="EMBL/GenBank/DDBJ databases">
        <authorList>
            <consortium name="Plant Systems Biology data submission"/>
        </authorList>
    </citation>
    <scope>NUCLEOTIDE SEQUENCE</scope>
    <source>
        <strain evidence="7">D6</strain>
    </source>
</reference>
<feature type="domain" description="GST N-terminal" evidence="6">
    <location>
        <begin position="44"/>
        <end position="140"/>
    </location>
</feature>
<keyword evidence="4" id="KW-0808">Transferase</keyword>
<evidence type="ECO:0000256" key="4">
    <source>
        <dbReference type="ARBA" id="ARBA00022679"/>
    </source>
</evidence>
<proteinExistence type="inferred from homology"/>
<dbReference type="InterPro" id="IPR050213">
    <property type="entry name" value="GST_superfamily"/>
</dbReference>
<dbReference type="InterPro" id="IPR036249">
    <property type="entry name" value="Thioredoxin-like_sf"/>
</dbReference>
<dbReference type="Pfam" id="PF02798">
    <property type="entry name" value="GST_N"/>
    <property type="match status" value="1"/>
</dbReference>
<dbReference type="PROSITE" id="PS50404">
    <property type="entry name" value="GST_NTER"/>
    <property type="match status" value="1"/>
</dbReference>
<dbReference type="SUPFAM" id="SSF47616">
    <property type="entry name" value="GST C-terminal domain-like"/>
    <property type="match status" value="1"/>
</dbReference>
<dbReference type="GO" id="GO:0004364">
    <property type="term" value="F:glutathione transferase activity"/>
    <property type="evidence" value="ECO:0007669"/>
    <property type="project" value="UniProtKB-EC"/>
</dbReference>
<dbReference type="Proteomes" id="UP001153069">
    <property type="component" value="Unassembled WGS sequence"/>
</dbReference>
<dbReference type="EC" id="2.5.1.18" evidence="3"/>
<evidence type="ECO:0000256" key="1">
    <source>
        <dbReference type="ARBA" id="ARBA00003701"/>
    </source>
</evidence>
<dbReference type="GO" id="GO:0006749">
    <property type="term" value="P:glutathione metabolic process"/>
    <property type="evidence" value="ECO:0007669"/>
    <property type="project" value="TreeGrafter"/>
</dbReference>
<dbReference type="InterPro" id="IPR004045">
    <property type="entry name" value="Glutathione_S-Trfase_N"/>
</dbReference>
<protein>
    <recommendedName>
        <fullName evidence="3">glutathione transferase</fullName>
        <ecNumber evidence="3">2.5.1.18</ecNumber>
    </recommendedName>
</protein>
<evidence type="ECO:0000313" key="7">
    <source>
        <dbReference type="EMBL" id="CAB9510728.1"/>
    </source>
</evidence>
<organism evidence="7 8">
    <name type="scientific">Seminavis robusta</name>
    <dbReference type="NCBI Taxonomy" id="568900"/>
    <lineage>
        <taxon>Eukaryota</taxon>
        <taxon>Sar</taxon>
        <taxon>Stramenopiles</taxon>
        <taxon>Ochrophyta</taxon>
        <taxon>Bacillariophyta</taxon>
        <taxon>Bacillariophyceae</taxon>
        <taxon>Bacillariophycidae</taxon>
        <taxon>Naviculales</taxon>
        <taxon>Naviculaceae</taxon>
        <taxon>Seminavis</taxon>
    </lineage>
</organism>
<evidence type="ECO:0000313" key="8">
    <source>
        <dbReference type="Proteomes" id="UP001153069"/>
    </source>
</evidence>
<evidence type="ECO:0000256" key="2">
    <source>
        <dbReference type="ARBA" id="ARBA00005861"/>
    </source>
</evidence>
<dbReference type="Gene3D" id="3.40.30.10">
    <property type="entry name" value="Glutaredoxin"/>
    <property type="match status" value="1"/>
</dbReference>
<dbReference type="SUPFAM" id="SSF52833">
    <property type="entry name" value="Thioredoxin-like"/>
    <property type="match status" value="1"/>
</dbReference>
<accession>A0A9N8HD98</accession>
<dbReference type="EMBL" id="CAICTM010000449">
    <property type="protein sequence ID" value="CAB9510728.1"/>
    <property type="molecule type" value="Genomic_DNA"/>
</dbReference>
<evidence type="ECO:0000256" key="5">
    <source>
        <dbReference type="ARBA" id="ARBA00047960"/>
    </source>
</evidence>
<keyword evidence="8" id="KW-1185">Reference proteome</keyword>
<evidence type="ECO:0000256" key="3">
    <source>
        <dbReference type="ARBA" id="ARBA00012452"/>
    </source>
</evidence>
<dbReference type="OrthoDB" id="410118at2759"/>
<comment type="catalytic activity">
    <reaction evidence="5">
        <text>RX + glutathione = an S-substituted glutathione + a halide anion + H(+)</text>
        <dbReference type="Rhea" id="RHEA:16437"/>
        <dbReference type="ChEBI" id="CHEBI:15378"/>
        <dbReference type="ChEBI" id="CHEBI:16042"/>
        <dbReference type="ChEBI" id="CHEBI:17792"/>
        <dbReference type="ChEBI" id="CHEBI:57925"/>
        <dbReference type="ChEBI" id="CHEBI:90779"/>
        <dbReference type="EC" id="2.5.1.18"/>
    </reaction>
</comment>
<dbReference type="InterPro" id="IPR036282">
    <property type="entry name" value="Glutathione-S-Trfase_C_sf"/>
</dbReference>
<dbReference type="Gene3D" id="1.20.1050.10">
    <property type="match status" value="1"/>
</dbReference>
<gene>
    <name evidence="7" type="ORF">SEMRO_450_G145430.1</name>
</gene>
<evidence type="ECO:0000259" key="6">
    <source>
        <dbReference type="PROSITE" id="PS50404"/>
    </source>
</evidence>